<evidence type="ECO:0000256" key="2">
    <source>
        <dbReference type="ARBA" id="ARBA00005216"/>
    </source>
</evidence>
<dbReference type="SUPFAM" id="SSF51735">
    <property type="entry name" value="NAD(P)-binding Rossmann-fold domains"/>
    <property type="match status" value="1"/>
</dbReference>
<comment type="catalytic activity">
    <reaction evidence="10">
        <text>(R)-2-hydroxyglutarate + NAD(+) = 2-oxoglutarate + NADH + H(+)</text>
        <dbReference type="Rhea" id="RHEA:49612"/>
        <dbReference type="ChEBI" id="CHEBI:15378"/>
        <dbReference type="ChEBI" id="CHEBI:15801"/>
        <dbReference type="ChEBI" id="CHEBI:16810"/>
        <dbReference type="ChEBI" id="CHEBI:57540"/>
        <dbReference type="ChEBI" id="CHEBI:57945"/>
        <dbReference type="EC" id="1.1.1.399"/>
    </reaction>
</comment>
<evidence type="ECO:0000256" key="10">
    <source>
        <dbReference type="ARBA" id="ARBA00048126"/>
    </source>
</evidence>
<keyword evidence="8" id="KW-0520">NAD</keyword>
<dbReference type="InterPro" id="IPR045865">
    <property type="entry name" value="ACT-like_dom_sf"/>
</dbReference>
<evidence type="ECO:0000256" key="7">
    <source>
        <dbReference type="ARBA" id="ARBA00023002"/>
    </source>
</evidence>
<gene>
    <name evidence="14" type="ORF">SAMN02745691_00463</name>
</gene>
<evidence type="ECO:0000259" key="13">
    <source>
        <dbReference type="PROSITE" id="PS51671"/>
    </source>
</evidence>
<dbReference type="OrthoDB" id="9805416at2"/>
<comment type="function">
    <text evidence="1">Catalyzes the reversible oxidation of 3-phospho-D-glycerate to 3-phosphonooxypyruvate, the first step of the phosphorylated L-serine biosynthesis pathway. Also catalyzes the reversible oxidation of 2-hydroxyglutarate to 2-oxoglutarate.</text>
</comment>
<dbReference type="PANTHER" id="PTHR42938:SF47">
    <property type="entry name" value="HYDROXYPYRUVATE REDUCTASE"/>
    <property type="match status" value="1"/>
</dbReference>
<comment type="catalytic activity">
    <reaction evidence="11">
        <text>(2R)-3-phosphoglycerate + NAD(+) = 3-phosphooxypyruvate + NADH + H(+)</text>
        <dbReference type="Rhea" id="RHEA:12641"/>
        <dbReference type="ChEBI" id="CHEBI:15378"/>
        <dbReference type="ChEBI" id="CHEBI:18110"/>
        <dbReference type="ChEBI" id="CHEBI:57540"/>
        <dbReference type="ChEBI" id="CHEBI:57945"/>
        <dbReference type="ChEBI" id="CHEBI:58272"/>
        <dbReference type="EC" id="1.1.1.95"/>
    </reaction>
</comment>
<dbReference type="RefSeq" id="WP_073992755.1">
    <property type="nucleotide sequence ID" value="NZ_FQYT01000004.1"/>
</dbReference>
<dbReference type="CDD" id="cd12174">
    <property type="entry name" value="PGDH_like_3"/>
    <property type="match status" value="1"/>
</dbReference>
<dbReference type="PANTHER" id="PTHR42938">
    <property type="entry name" value="FORMATE DEHYDROGENASE 1"/>
    <property type="match status" value="1"/>
</dbReference>
<feature type="domain" description="ACT" evidence="13">
    <location>
        <begin position="318"/>
        <end position="387"/>
    </location>
</feature>
<evidence type="ECO:0000256" key="12">
    <source>
        <dbReference type="RuleBase" id="RU003719"/>
    </source>
</evidence>
<dbReference type="Gene3D" id="3.30.70.260">
    <property type="match status" value="1"/>
</dbReference>
<dbReference type="GO" id="GO:0051287">
    <property type="term" value="F:NAD binding"/>
    <property type="evidence" value="ECO:0007669"/>
    <property type="project" value="InterPro"/>
</dbReference>
<comment type="pathway">
    <text evidence="2">Amino-acid biosynthesis; L-serine biosynthesis; L-serine from 3-phospho-D-glycerate: step 1/3.</text>
</comment>
<dbReference type="InterPro" id="IPR006140">
    <property type="entry name" value="D-isomer_DH_NAD-bd"/>
</dbReference>
<dbReference type="AlphaFoldDB" id="A0A1M6C3L6"/>
<keyword evidence="15" id="KW-1185">Reference proteome</keyword>
<evidence type="ECO:0000313" key="14">
    <source>
        <dbReference type="EMBL" id="SHI55589.1"/>
    </source>
</evidence>
<organism evidence="14 15">
    <name type="scientific">Parasporobacterium paucivorans DSM 15970</name>
    <dbReference type="NCBI Taxonomy" id="1122934"/>
    <lineage>
        <taxon>Bacteria</taxon>
        <taxon>Bacillati</taxon>
        <taxon>Bacillota</taxon>
        <taxon>Clostridia</taxon>
        <taxon>Lachnospirales</taxon>
        <taxon>Lachnospiraceae</taxon>
        <taxon>Parasporobacterium</taxon>
    </lineage>
</organism>
<dbReference type="SUPFAM" id="SSF52283">
    <property type="entry name" value="Formate/glycerate dehydrogenase catalytic domain-like"/>
    <property type="match status" value="1"/>
</dbReference>
<dbReference type="InterPro" id="IPR029752">
    <property type="entry name" value="D-isomer_DH_CS1"/>
</dbReference>
<dbReference type="Proteomes" id="UP000184342">
    <property type="component" value="Unassembled WGS sequence"/>
</dbReference>
<dbReference type="Gene3D" id="3.40.50.720">
    <property type="entry name" value="NAD(P)-binding Rossmann-like Domain"/>
    <property type="match status" value="2"/>
</dbReference>
<evidence type="ECO:0000313" key="15">
    <source>
        <dbReference type="Proteomes" id="UP000184342"/>
    </source>
</evidence>
<evidence type="ECO:0000256" key="3">
    <source>
        <dbReference type="ARBA" id="ARBA00005854"/>
    </source>
</evidence>
<dbReference type="PROSITE" id="PS00065">
    <property type="entry name" value="D_2_HYDROXYACID_DH_1"/>
    <property type="match status" value="1"/>
</dbReference>
<dbReference type="InterPro" id="IPR006139">
    <property type="entry name" value="D-isomer_2_OHA_DH_cat_dom"/>
</dbReference>
<evidence type="ECO:0000256" key="9">
    <source>
        <dbReference type="ARBA" id="ARBA00030455"/>
    </source>
</evidence>
<comment type="similarity">
    <text evidence="3 12">Belongs to the D-isomer specific 2-hydroxyacid dehydrogenase family.</text>
</comment>
<evidence type="ECO:0000256" key="8">
    <source>
        <dbReference type="ARBA" id="ARBA00023027"/>
    </source>
</evidence>
<dbReference type="SUPFAM" id="SSF55021">
    <property type="entry name" value="ACT-like"/>
    <property type="match status" value="1"/>
</dbReference>
<proteinExistence type="inferred from homology"/>
<dbReference type="InterPro" id="IPR002912">
    <property type="entry name" value="ACT_dom"/>
</dbReference>
<dbReference type="CDD" id="cd04901">
    <property type="entry name" value="ACT_3PGDH"/>
    <property type="match status" value="1"/>
</dbReference>
<evidence type="ECO:0000256" key="11">
    <source>
        <dbReference type="ARBA" id="ARBA00048731"/>
    </source>
</evidence>
<reference evidence="14 15" key="1">
    <citation type="submission" date="2016-11" db="EMBL/GenBank/DDBJ databases">
        <authorList>
            <person name="Jaros S."/>
            <person name="Januszkiewicz K."/>
            <person name="Wedrychowicz H."/>
        </authorList>
    </citation>
    <scope>NUCLEOTIDE SEQUENCE [LARGE SCALE GENOMIC DNA]</scope>
    <source>
        <strain evidence="14 15">DSM 15970</strain>
    </source>
</reference>
<dbReference type="EC" id="1.1.1.95" evidence="5"/>
<evidence type="ECO:0000256" key="4">
    <source>
        <dbReference type="ARBA" id="ARBA00013001"/>
    </source>
</evidence>
<keyword evidence="7 12" id="KW-0560">Oxidoreductase</keyword>
<sequence>MVKVKCLNPIAQVGMQLFTPDYVEVENMDDADVVLVRSADMHCLEIGDNIKAIARAGAGVNNIPIEECSKKGIVVFNTPGANANGVKELVVASLIMASRNILDGANWVKTLKDDSDVANAVEKGKKKYVGNEVFGKKIGIIGLGAIGGRVANACNGLGMEVYGYDPFISVKGAWHLSRHVHHANSLEEIYRQCDYISVHIPATAETKGMICKDTMEMMKDGIIILNFSRDTLINDDDMEAALKSGKVKRYVTDFPNQKTVNMEGVMAIPHLGASTEESEDNCAVMAVKQLMDFMEYGNITNSVNYPNCDLGDTNNEERILINHLNKPNMISQFSAVFAKENINISDMINKSKGEYAYSVFDLDSSTYPSLLEQIAAVEGVKRTRTIR</sequence>
<dbReference type="EC" id="1.1.1.399" evidence="4"/>
<accession>A0A1M6C3L6</accession>
<dbReference type="PROSITE" id="PS51671">
    <property type="entry name" value="ACT"/>
    <property type="match status" value="1"/>
</dbReference>
<dbReference type="EMBL" id="FQYT01000004">
    <property type="protein sequence ID" value="SHI55589.1"/>
    <property type="molecule type" value="Genomic_DNA"/>
</dbReference>
<dbReference type="Pfam" id="PF02826">
    <property type="entry name" value="2-Hacid_dh_C"/>
    <property type="match status" value="1"/>
</dbReference>
<dbReference type="UniPathway" id="UPA00135">
    <property type="reaction ID" value="UER00196"/>
</dbReference>
<evidence type="ECO:0000256" key="5">
    <source>
        <dbReference type="ARBA" id="ARBA00013143"/>
    </source>
</evidence>
<protein>
    <recommendedName>
        <fullName evidence="6">D-3-phosphoglycerate dehydrogenase</fullName>
        <ecNumber evidence="4">1.1.1.399</ecNumber>
        <ecNumber evidence="5">1.1.1.95</ecNumber>
    </recommendedName>
    <alternativeName>
        <fullName evidence="9">2-oxoglutarate reductase</fullName>
    </alternativeName>
</protein>
<dbReference type="Pfam" id="PF00389">
    <property type="entry name" value="2-Hacid_dh"/>
    <property type="match status" value="1"/>
</dbReference>
<evidence type="ECO:0000256" key="6">
    <source>
        <dbReference type="ARBA" id="ARBA00021582"/>
    </source>
</evidence>
<evidence type="ECO:0000256" key="1">
    <source>
        <dbReference type="ARBA" id="ARBA00003800"/>
    </source>
</evidence>
<dbReference type="InterPro" id="IPR036291">
    <property type="entry name" value="NAD(P)-bd_dom_sf"/>
</dbReference>
<name>A0A1M6C3L6_9FIRM</name>
<dbReference type="STRING" id="1122934.SAMN02745691_00463"/>
<dbReference type="GO" id="GO:0004617">
    <property type="term" value="F:phosphoglycerate dehydrogenase activity"/>
    <property type="evidence" value="ECO:0007669"/>
    <property type="project" value="UniProtKB-EC"/>
</dbReference>